<keyword evidence="12" id="KW-1185">Reference proteome</keyword>
<evidence type="ECO:0000256" key="8">
    <source>
        <dbReference type="PROSITE-ProRule" id="PRU00703"/>
    </source>
</evidence>
<dbReference type="Gene3D" id="1.25.60.10">
    <property type="entry name" value="MgtE N-terminal domain-like"/>
    <property type="match status" value="1"/>
</dbReference>
<dbReference type="SMART" id="SM00924">
    <property type="entry name" value="MgtE_N"/>
    <property type="match status" value="1"/>
</dbReference>
<organism evidence="11 12">
    <name type="scientific">Natronoflexus pectinivorans</name>
    <dbReference type="NCBI Taxonomy" id="682526"/>
    <lineage>
        <taxon>Bacteria</taxon>
        <taxon>Pseudomonadati</taxon>
        <taxon>Bacteroidota</taxon>
        <taxon>Bacteroidia</taxon>
        <taxon>Marinilabiliales</taxon>
        <taxon>Marinilabiliaceae</taxon>
        <taxon>Natronoflexus</taxon>
    </lineage>
</organism>
<dbReference type="InterPro" id="IPR006668">
    <property type="entry name" value="Mg_transptr_MgtE_intracell_dom"/>
</dbReference>
<dbReference type="PANTHER" id="PTHR43773:SF1">
    <property type="entry name" value="MAGNESIUM TRANSPORTER MGTE"/>
    <property type="match status" value="1"/>
</dbReference>
<dbReference type="EMBL" id="SLWK01000010">
    <property type="protein sequence ID" value="TCO07060.1"/>
    <property type="molecule type" value="Genomic_DNA"/>
</dbReference>
<sequence length="461" mass="51902">MQETKDIIKWQEQLSSSELDREFLMPILRKMPDAELGEIFQGLRNEDLLEVLSRFTNERQGLIFDELDMSRRLDFFQHVSKKRFTVIFENMPSDSRADMFQHLTQQEQAELIPYLTKKTREDVLNLSAYPPETAGGIMSTDFATITEELTCEEAINKVRKDAPSKKMVYHIYVVNHDMKLLGFVTLKDIILAEPHQKVSSIIHREYIFSHVNEDRERVAVKIEKYDLVAIPVINDRDQLLGIVLQEDAIEIIRAEHTEDLEKFMGIVPGKEILNYSQTTVWGHFKKRVVWLSSLAIIGLISGIIIHHYEEAMSALIILALYMPMVADTGGNTGSQAATVVIRALALGQISLRNWASIIFKETRISLLLAVVLGLIAFGKILFLSWETDVPEMFSLFYLATGISLALSLQVVTATIIGAALPLVVKRLGGDPAVAASPAITTVVDITGLLIYFGIATLFFFS</sequence>
<dbReference type="GO" id="GO:0015095">
    <property type="term" value="F:magnesium ion transmembrane transporter activity"/>
    <property type="evidence" value="ECO:0007669"/>
    <property type="project" value="UniProtKB-UniRule"/>
</dbReference>
<keyword evidence="7 9" id="KW-0472">Membrane</keyword>
<evidence type="ECO:0000313" key="11">
    <source>
        <dbReference type="EMBL" id="TCO07060.1"/>
    </source>
</evidence>
<comment type="function">
    <text evidence="9">Acts as a magnesium transporter.</text>
</comment>
<dbReference type="SMART" id="SM00116">
    <property type="entry name" value="CBS"/>
    <property type="match status" value="2"/>
</dbReference>
<dbReference type="PROSITE" id="PS51371">
    <property type="entry name" value="CBS"/>
    <property type="match status" value="2"/>
</dbReference>
<dbReference type="NCBIfam" id="TIGR00400">
    <property type="entry name" value="mgtE"/>
    <property type="match status" value="1"/>
</dbReference>
<dbReference type="SUPFAM" id="SSF161093">
    <property type="entry name" value="MgtE membrane domain-like"/>
    <property type="match status" value="1"/>
</dbReference>
<evidence type="ECO:0000256" key="1">
    <source>
        <dbReference type="ARBA" id="ARBA00004141"/>
    </source>
</evidence>
<evidence type="ECO:0000256" key="9">
    <source>
        <dbReference type="RuleBase" id="RU362011"/>
    </source>
</evidence>
<keyword evidence="3 9" id="KW-0813">Transport</keyword>
<dbReference type="InterPro" id="IPR038076">
    <property type="entry name" value="MgtE_N_sf"/>
</dbReference>
<dbReference type="InterPro" id="IPR036739">
    <property type="entry name" value="SLC41_membr_dom_sf"/>
</dbReference>
<evidence type="ECO:0000256" key="6">
    <source>
        <dbReference type="ARBA" id="ARBA00022989"/>
    </source>
</evidence>
<protein>
    <recommendedName>
        <fullName evidence="9">Magnesium transporter MgtE</fullName>
    </recommendedName>
</protein>
<proteinExistence type="inferred from homology"/>
<feature type="transmembrane region" description="Helical" evidence="9">
    <location>
        <begin position="288"/>
        <end position="308"/>
    </location>
</feature>
<comment type="similarity">
    <text evidence="2 9">Belongs to the SLC41A transporter family.</text>
</comment>
<dbReference type="CDD" id="cd04606">
    <property type="entry name" value="CBS_pair_Mg_transporter"/>
    <property type="match status" value="1"/>
</dbReference>
<keyword evidence="9" id="KW-0479">Metal-binding</keyword>
<comment type="subcellular location">
    <subcellularLocation>
        <location evidence="9">Cell membrane</location>
        <topology evidence="9">Multi-pass membrane protein</topology>
    </subcellularLocation>
    <subcellularLocation>
        <location evidence="1">Membrane</location>
        <topology evidence="1">Multi-pass membrane protein</topology>
    </subcellularLocation>
</comment>
<comment type="caution">
    <text evidence="11">The sequence shown here is derived from an EMBL/GenBank/DDBJ whole genome shotgun (WGS) entry which is preliminary data.</text>
</comment>
<keyword evidence="4 9" id="KW-0812">Transmembrane</keyword>
<dbReference type="Pfam" id="PF01769">
    <property type="entry name" value="MgtE"/>
    <property type="match status" value="1"/>
</dbReference>
<dbReference type="InterPro" id="IPR000644">
    <property type="entry name" value="CBS_dom"/>
</dbReference>
<keyword evidence="6 9" id="KW-1133">Transmembrane helix</keyword>
<dbReference type="Gene3D" id="1.10.357.20">
    <property type="entry name" value="SLC41 divalent cation transporters, integral membrane domain"/>
    <property type="match status" value="1"/>
</dbReference>
<dbReference type="Gene3D" id="3.10.580.10">
    <property type="entry name" value="CBS-domain"/>
    <property type="match status" value="1"/>
</dbReference>
<evidence type="ECO:0000256" key="5">
    <source>
        <dbReference type="ARBA" id="ARBA00022842"/>
    </source>
</evidence>
<dbReference type="InterPro" id="IPR046342">
    <property type="entry name" value="CBS_dom_sf"/>
</dbReference>
<evidence type="ECO:0000256" key="2">
    <source>
        <dbReference type="ARBA" id="ARBA00009749"/>
    </source>
</evidence>
<comment type="caution">
    <text evidence="9">Lacks conserved residue(s) required for the propagation of feature annotation.</text>
</comment>
<dbReference type="Pfam" id="PF00571">
    <property type="entry name" value="CBS"/>
    <property type="match status" value="2"/>
</dbReference>
<accession>A0A4R2GFS3</accession>
<dbReference type="InterPro" id="IPR006667">
    <property type="entry name" value="SLC41_membr_dom"/>
</dbReference>
<dbReference type="Pfam" id="PF03448">
    <property type="entry name" value="MgtE_N"/>
    <property type="match status" value="1"/>
</dbReference>
<feature type="transmembrane region" description="Helical" evidence="9">
    <location>
        <begin position="364"/>
        <end position="383"/>
    </location>
</feature>
<feature type="domain" description="CBS" evidence="10">
    <location>
        <begin position="138"/>
        <end position="200"/>
    </location>
</feature>
<feature type="domain" description="CBS" evidence="10">
    <location>
        <begin position="202"/>
        <end position="258"/>
    </location>
</feature>
<dbReference type="InterPro" id="IPR006669">
    <property type="entry name" value="MgtE_transporter"/>
</dbReference>
<evidence type="ECO:0000256" key="7">
    <source>
        <dbReference type="ARBA" id="ARBA00023136"/>
    </source>
</evidence>
<keyword evidence="9" id="KW-1003">Cell membrane</keyword>
<dbReference type="OrthoDB" id="9790355at2"/>
<feature type="transmembrane region" description="Helical" evidence="9">
    <location>
        <begin position="395"/>
        <end position="420"/>
    </location>
</feature>
<gene>
    <name evidence="11" type="ORF">EV194_11059</name>
</gene>
<keyword evidence="8" id="KW-0129">CBS domain</keyword>
<evidence type="ECO:0000259" key="10">
    <source>
        <dbReference type="PROSITE" id="PS51371"/>
    </source>
</evidence>
<name>A0A4R2GFS3_9BACT</name>
<dbReference type="RefSeq" id="WP_132434400.1">
    <property type="nucleotide sequence ID" value="NZ_SLWK01000010.1"/>
</dbReference>
<evidence type="ECO:0000313" key="12">
    <source>
        <dbReference type="Proteomes" id="UP000295221"/>
    </source>
</evidence>
<reference evidence="11 12" key="1">
    <citation type="submission" date="2019-03" db="EMBL/GenBank/DDBJ databases">
        <title>Genomic Encyclopedia of Type Strains, Phase IV (KMG-IV): sequencing the most valuable type-strain genomes for metagenomic binning, comparative biology and taxonomic classification.</title>
        <authorList>
            <person name="Goeker M."/>
        </authorList>
    </citation>
    <scope>NUCLEOTIDE SEQUENCE [LARGE SCALE GENOMIC DNA]</scope>
    <source>
        <strain evidence="11 12">DSM 24179</strain>
    </source>
</reference>
<dbReference type="PANTHER" id="PTHR43773">
    <property type="entry name" value="MAGNESIUM TRANSPORTER MGTE"/>
    <property type="match status" value="1"/>
</dbReference>
<dbReference type="Proteomes" id="UP000295221">
    <property type="component" value="Unassembled WGS sequence"/>
</dbReference>
<evidence type="ECO:0000256" key="3">
    <source>
        <dbReference type="ARBA" id="ARBA00022448"/>
    </source>
</evidence>
<keyword evidence="5 9" id="KW-0460">Magnesium</keyword>
<dbReference type="SUPFAM" id="SSF158791">
    <property type="entry name" value="MgtE N-terminal domain-like"/>
    <property type="match status" value="1"/>
</dbReference>
<dbReference type="AlphaFoldDB" id="A0A4R2GFS3"/>
<evidence type="ECO:0000256" key="4">
    <source>
        <dbReference type="ARBA" id="ARBA00022692"/>
    </source>
</evidence>
<dbReference type="SUPFAM" id="SSF54631">
    <property type="entry name" value="CBS-domain pair"/>
    <property type="match status" value="1"/>
</dbReference>
<dbReference type="GO" id="GO:0005886">
    <property type="term" value="C:plasma membrane"/>
    <property type="evidence" value="ECO:0007669"/>
    <property type="project" value="UniProtKB-SubCell"/>
</dbReference>
<feature type="transmembrane region" description="Helical" evidence="9">
    <location>
        <begin position="432"/>
        <end position="460"/>
    </location>
</feature>
<comment type="subunit">
    <text evidence="9">Homodimer.</text>
</comment>
<dbReference type="GO" id="GO:0046872">
    <property type="term" value="F:metal ion binding"/>
    <property type="evidence" value="ECO:0007669"/>
    <property type="project" value="UniProtKB-KW"/>
</dbReference>